<dbReference type="Proteomes" id="UP000230002">
    <property type="component" value="Unassembled WGS sequence"/>
</dbReference>
<feature type="transmembrane region" description="Helical" evidence="1">
    <location>
        <begin position="52"/>
        <end position="71"/>
    </location>
</feature>
<name>A0A2G8RSY8_9APHY</name>
<evidence type="ECO:0000313" key="4">
    <source>
        <dbReference type="Proteomes" id="UP000230002"/>
    </source>
</evidence>
<feature type="transmembrane region" description="Helical" evidence="1">
    <location>
        <begin position="83"/>
        <end position="103"/>
    </location>
</feature>
<evidence type="ECO:0000256" key="1">
    <source>
        <dbReference type="SAM" id="Phobius"/>
    </source>
</evidence>
<evidence type="ECO:0000313" key="3">
    <source>
        <dbReference type="EMBL" id="PIL24620.1"/>
    </source>
</evidence>
<dbReference type="EMBL" id="AYKW01000056">
    <property type="protein sequence ID" value="PIL24620.1"/>
    <property type="molecule type" value="Genomic_DNA"/>
</dbReference>
<reference evidence="3 4" key="1">
    <citation type="journal article" date="2015" name="Sci. Rep.">
        <title>Chromosome-level genome map provides insights into diverse defense mechanisms in the medicinal fungus Ganoderma sinense.</title>
        <authorList>
            <person name="Zhu Y."/>
            <person name="Xu J."/>
            <person name="Sun C."/>
            <person name="Zhou S."/>
            <person name="Xu H."/>
            <person name="Nelson D.R."/>
            <person name="Qian J."/>
            <person name="Song J."/>
            <person name="Luo H."/>
            <person name="Xiang L."/>
            <person name="Li Y."/>
            <person name="Xu Z."/>
            <person name="Ji A."/>
            <person name="Wang L."/>
            <person name="Lu S."/>
            <person name="Hayward A."/>
            <person name="Sun W."/>
            <person name="Li X."/>
            <person name="Schwartz D.C."/>
            <person name="Wang Y."/>
            <person name="Chen S."/>
        </authorList>
    </citation>
    <scope>NUCLEOTIDE SEQUENCE [LARGE SCALE GENOMIC DNA]</scope>
    <source>
        <strain evidence="3 4">ZZ0214-1</strain>
    </source>
</reference>
<dbReference type="InterPro" id="IPR045340">
    <property type="entry name" value="DUF6533"/>
</dbReference>
<keyword evidence="1" id="KW-0472">Membrane</keyword>
<feature type="domain" description="DUF6533" evidence="2">
    <location>
        <begin position="15"/>
        <end position="60"/>
    </location>
</feature>
<keyword evidence="1" id="KW-1133">Transmembrane helix</keyword>
<dbReference type="OrthoDB" id="2744098at2759"/>
<protein>
    <recommendedName>
        <fullName evidence="2">DUF6533 domain-containing protein</fullName>
    </recommendedName>
</protein>
<keyword evidence="4" id="KW-1185">Reference proteome</keyword>
<dbReference type="AlphaFoldDB" id="A0A2G8RSY8"/>
<sequence>MVSQVTLNDLHDNNYGLFAVLAFLGYEHLITFDTEVALFWQKRFSGASLLFFVNRYLTIAWAIATAASPYYSSAERFVLPHAVQLSSFLYFPWAVFSALRVYALGRIWSLAAIVFVLSMMPNITKFAATFCIMLTTGLPDHSPDCKTVQGPITKQLANTLIQFEETRPTFTVQRPPVTIVTRTSLIAAELIVLVVSWITTYRRGTFRGKSGEKHTVAHVVLLNGTTYFLAMLFLNCLQLGFTLAAVGPTRKVLNVSEVTTFSEPITSVLITRFLCDLQRANQRDVVNLDSTGPVSSHSSSEMIISPHTMRFRSMFDSFGSVLVREGDESAHDDTEYEATQ</sequence>
<keyword evidence="1" id="KW-0812">Transmembrane</keyword>
<dbReference type="STRING" id="1077348.A0A2G8RSY8"/>
<feature type="transmembrane region" description="Helical" evidence="1">
    <location>
        <begin position="15"/>
        <end position="40"/>
    </location>
</feature>
<feature type="transmembrane region" description="Helical" evidence="1">
    <location>
        <begin position="179"/>
        <end position="198"/>
    </location>
</feature>
<organism evidence="3 4">
    <name type="scientific">Ganoderma sinense ZZ0214-1</name>
    <dbReference type="NCBI Taxonomy" id="1077348"/>
    <lineage>
        <taxon>Eukaryota</taxon>
        <taxon>Fungi</taxon>
        <taxon>Dikarya</taxon>
        <taxon>Basidiomycota</taxon>
        <taxon>Agaricomycotina</taxon>
        <taxon>Agaricomycetes</taxon>
        <taxon>Polyporales</taxon>
        <taxon>Polyporaceae</taxon>
        <taxon>Ganoderma</taxon>
    </lineage>
</organism>
<accession>A0A2G8RSY8</accession>
<proteinExistence type="predicted"/>
<comment type="caution">
    <text evidence="3">The sequence shown here is derived from an EMBL/GenBank/DDBJ whole genome shotgun (WGS) entry which is preliminary data.</text>
</comment>
<feature type="transmembrane region" description="Helical" evidence="1">
    <location>
        <begin position="110"/>
        <end position="135"/>
    </location>
</feature>
<feature type="transmembrane region" description="Helical" evidence="1">
    <location>
        <begin position="219"/>
        <end position="241"/>
    </location>
</feature>
<gene>
    <name evidence="3" type="ORF">GSI_12504</name>
</gene>
<evidence type="ECO:0000259" key="2">
    <source>
        <dbReference type="Pfam" id="PF20151"/>
    </source>
</evidence>
<dbReference type="Pfam" id="PF20151">
    <property type="entry name" value="DUF6533"/>
    <property type="match status" value="1"/>
</dbReference>